<reference evidence="6" key="2">
    <citation type="submission" date="2018-01" db="EMBL/GenBank/DDBJ databases">
        <title>Ralstonia pseudosolanacearum P824 infects blueberry.</title>
        <authorList>
            <person name="Bocsanczy A.M."/>
            <person name="Norman D.J."/>
        </authorList>
    </citation>
    <scope>NUCLEOTIDE SEQUENCE</scope>
    <source>
        <strain evidence="6">P824</strain>
    </source>
</reference>
<dbReference type="Pfam" id="PF00126">
    <property type="entry name" value="HTH_1"/>
    <property type="match status" value="1"/>
</dbReference>
<accession>A0A0K1ZTZ8</accession>
<geneLocation type="plasmid" evidence="17 20">
    <name>p1</name>
</geneLocation>
<evidence type="ECO:0000313" key="16">
    <source>
        <dbReference type="EMBL" id="QCX51603.1"/>
    </source>
</evidence>
<dbReference type="GO" id="GO:0003700">
    <property type="term" value="F:DNA-binding transcription factor activity"/>
    <property type="evidence" value="ECO:0007669"/>
    <property type="project" value="InterPro"/>
</dbReference>
<dbReference type="EMBL" id="LN899822">
    <property type="protein sequence ID" value="CUV61639.1"/>
    <property type="molecule type" value="Genomic_DNA"/>
</dbReference>
<evidence type="ECO:0000313" key="6">
    <source>
        <dbReference type="EMBL" id="AYA48278.1"/>
    </source>
</evidence>
<geneLocation type="plasmid" evidence="16">
    <name>pUW386</name>
</geneLocation>
<dbReference type="PANTHER" id="PTHR30126">
    <property type="entry name" value="HTH-TYPE TRANSCRIPTIONAL REGULATOR"/>
    <property type="match status" value="1"/>
</dbReference>
<protein>
    <submittedName>
        <fullName evidence="16">LysR family transcriptional regulator</fullName>
    </submittedName>
    <submittedName>
        <fullName evidence="8">Putative transcriptional regulator transcription regulator protein</fullName>
    </submittedName>
    <submittedName>
        <fullName evidence="6">Transcriptional regulator CynR</fullName>
    </submittedName>
</protein>
<evidence type="ECO:0000259" key="5">
    <source>
        <dbReference type="PROSITE" id="PS50931"/>
    </source>
</evidence>
<dbReference type="PANTHER" id="PTHR30126:SF98">
    <property type="entry name" value="HTH-TYPE TRANSCRIPTIONAL ACTIVATOR BAUR"/>
    <property type="match status" value="1"/>
</dbReference>
<dbReference type="CDD" id="cd05466">
    <property type="entry name" value="PBP2_LTTR_substrate"/>
    <property type="match status" value="1"/>
</dbReference>
<feature type="domain" description="HTH lysR-type" evidence="5">
    <location>
        <begin position="13"/>
        <end position="68"/>
    </location>
</feature>
<keyword evidence="3" id="KW-0238">DNA-binding</keyword>
<dbReference type="Gene3D" id="1.10.10.10">
    <property type="entry name" value="Winged helix-like DNA-binding domain superfamily/Winged helix DNA-binding domain"/>
    <property type="match status" value="1"/>
</dbReference>
<dbReference type="Pfam" id="PF03466">
    <property type="entry name" value="LysR_substrate"/>
    <property type="match status" value="1"/>
</dbReference>
<organism evidence="8">
    <name type="scientific">Ralstonia solanacearum</name>
    <name type="common">Pseudomonas solanacearum</name>
    <dbReference type="NCBI Taxonomy" id="305"/>
    <lineage>
        <taxon>Bacteria</taxon>
        <taxon>Pseudomonadati</taxon>
        <taxon>Pseudomonadota</taxon>
        <taxon>Betaproteobacteria</taxon>
        <taxon>Burkholderiales</taxon>
        <taxon>Burkholderiaceae</taxon>
        <taxon>Ralstonia</taxon>
        <taxon>Ralstonia solanacearum species complex</taxon>
    </lineage>
</organism>
<dbReference type="EMBL" id="LN899824">
    <property type="protein sequence ID" value="CUV31119.1"/>
    <property type="molecule type" value="Genomic_DNA"/>
</dbReference>
<proteinExistence type="inferred from homology"/>
<dbReference type="EMBL" id="CP085044">
    <property type="protein sequence ID" value="UZF16808.1"/>
    <property type="molecule type" value="Genomic_DNA"/>
</dbReference>
<dbReference type="InterPro" id="IPR005119">
    <property type="entry name" value="LysR_subst-bd"/>
</dbReference>
<gene>
    <name evidence="16" type="ORF">E7Z57_21495</name>
    <name evidence="17" type="ORF">LH706_22735</name>
    <name evidence="8" type="ORF">PSS4_v1_560019</name>
    <name evidence="15" type="ORF">RD1301_v1_1620026</name>
    <name evidence="6" type="ORF">RSP824_17400</name>
    <name evidence="9" type="ORF">RUN1744_v1_230019</name>
    <name evidence="10" type="ORF">RUN1985_v1_810042</name>
    <name evidence="14" type="ORF">RUN215_v1_1810020</name>
    <name evidence="7" type="ORF">RUN39_v1_590144</name>
    <name evidence="11" type="ORF">TD1301_v1_300014</name>
    <name evidence="12" type="ORF">TF3108_v1_750020</name>
    <name evidence="13" type="ORF">TO10_v1_970015</name>
</gene>
<evidence type="ECO:0000256" key="4">
    <source>
        <dbReference type="ARBA" id="ARBA00023163"/>
    </source>
</evidence>
<evidence type="ECO:0000256" key="1">
    <source>
        <dbReference type="ARBA" id="ARBA00009437"/>
    </source>
</evidence>
<reference evidence="16 19" key="4">
    <citation type="submission" date="2019-04" db="EMBL/GenBank/DDBJ databases">
        <title>Complete Genome of UW386 and Higher Quality Genome of UW700.</title>
        <authorList>
            <person name="Jacobs J."/>
            <person name="Perez A."/>
            <person name="Steidl O."/>
            <person name="Allen C."/>
        </authorList>
    </citation>
    <scope>NUCLEOTIDE SEQUENCE [LARGE SCALE GENOMIC DNA]</scope>
    <source>
        <strain evidence="16 19">UW386</strain>
        <plasmid evidence="16">pUW386</plasmid>
        <plasmid evidence="19">puw386</plasmid>
    </source>
</reference>
<evidence type="ECO:0000313" key="17">
    <source>
        <dbReference type="EMBL" id="UZF16808.1"/>
    </source>
</evidence>
<comment type="similarity">
    <text evidence="1">Belongs to the LysR transcriptional regulatory family.</text>
</comment>
<dbReference type="PROSITE" id="PS50931">
    <property type="entry name" value="HTH_LYSR"/>
    <property type="match status" value="1"/>
</dbReference>
<keyword evidence="2" id="KW-0805">Transcription regulation</keyword>
<dbReference type="SUPFAM" id="SSF46785">
    <property type="entry name" value="Winged helix' DNA-binding domain"/>
    <property type="match status" value="1"/>
</dbReference>
<dbReference type="EMBL" id="LN899819">
    <property type="protein sequence ID" value="CUV13586.1"/>
    <property type="molecule type" value="Genomic_DNA"/>
</dbReference>
<reference evidence="17" key="5">
    <citation type="submission" date="2021-10" db="EMBL/GenBank/DDBJ databases">
        <title>Complete genome sequences of five Ralstonia solancearum strains isolated from sunflower.</title>
        <authorList>
            <person name="She X."/>
            <person name="He Z."/>
        </authorList>
    </citation>
    <scope>NUCLEOTIDE SEQUENCE</scope>
    <source>
        <strain evidence="17">RS638</strain>
        <plasmid evidence="17">p1</plasmid>
    </source>
</reference>
<reference evidence="18" key="3">
    <citation type="submission" date="2018-01" db="EMBL/GenBank/DDBJ databases">
        <title>Raltonia solanacearum P824 infects blueberry.</title>
        <authorList>
            <person name="Bocsanczy A.M."/>
            <person name="Norman D.J."/>
        </authorList>
    </citation>
    <scope>NUCLEOTIDE SEQUENCE [LARGE SCALE GENOMIC DNA]</scope>
    <source>
        <strain evidence="18">P824</strain>
    </source>
</reference>
<reference evidence="8" key="1">
    <citation type="submission" date="2015-10" db="EMBL/GenBank/DDBJ databases">
        <authorList>
            <person name="Gilbert D.G."/>
        </authorList>
    </citation>
    <scope>NUCLEOTIDE SEQUENCE</scope>
    <source>
        <strain evidence="8">Phyl III-seqv23</strain>
    </source>
</reference>
<dbReference type="GO" id="GO:0000976">
    <property type="term" value="F:transcription cis-regulatory region binding"/>
    <property type="evidence" value="ECO:0007669"/>
    <property type="project" value="TreeGrafter"/>
</dbReference>
<name>A0A0K1ZTZ8_RALSL</name>
<dbReference type="PATRIC" id="fig|305.106.peg.3491"/>
<dbReference type="Gene3D" id="3.40.190.10">
    <property type="entry name" value="Periplasmic binding protein-like II"/>
    <property type="match status" value="1"/>
</dbReference>
<dbReference type="InterPro" id="IPR000847">
    <property type="entry name" value="LysR_HTH_N"/>
</dbReference>
<evidence type="ECO:0000313" key="12">
    <source>
        <dbReference type="EMBL" id="CUV41273.1"/>
    </source>
</evidence>
<dbReference type="Proteomes" id="UP000310553">
    <property type="component" value="Plasmid pUW386"/>
</dbReference>
<dbReference type="EMBL" id="CP025742">
    <property type="protein sequence ID" value="AYA48278.1"/>
    <property type="molecule type" value="Genomic_DNA"/>
</dbReference>
<evidence type="ECO:0000313" key="8">
    <source>
        <dbReference type="EMBL" id="CUV18283.1"/>
    </source>
</evidence>
<evidence type="ECO:0000313" key="20">
    <source>
        <dbReference type="Proteomes" id="UP001164049"/>
    </source>
</evidence>
<dbReference type="Proteomes" id="UP000262427">
    <property type="component" value="Chromosome MP"/>
</dbReference>
<evidence type="ECO:0000313" key="11">
    <source>
        <dbReference type="EMBL" id="CUV33152.1"/>
    </source>
</evidence>
<evidence type="ECO:0000256" key="2">
    <source>
        <dbReference type="ARBA" id="ARBA00023015"/>
    </source>
</evidence>
<evidence type="ECO:0000313" key="13">
    <source>
        <dbReference type="EMBL" id="CUV47477.1"/>
    </source>
</evidence>
<dbReference type="EMBL" id="LN899826">
    <property type="protein sequence ID" value="CUV41273.1"/>
    <property type="molecule type" value="Genomic_DNA"/>
</dbReference>
<sequence>MHRLRPELTERHLRSLRIFCAVAQANGFAAAEKQLNMSKASISRHIREVEDHLGVRLCERGPSGFELTAAGRVALDLARDALKSLERIGPEIDAVRGVLSGTLTIGMSEQIMQHEDFRMSEALAALREEAPGVRVELAVMAFAELTLALRERRVQIAVRGMYKHDSGFNYLCLFNERQRVYTARHNINRPRRLPLVYRQQPFVHDALSVHGFSRGPEATGLEAVAMFVATGHYVGLLPEHYADTVSHRYALVPLPDGPVYDNKMCAITETARPASRSLDLLLSILTRLHAGERAPRLEAYAG</sequence>
<evidence type="ECO:0000313" key="18">
    <source>
        <dbReference type="Proteomes" id="UP000262427"/>
    </source>
</evidence>
<evidence type="ECO:0000313" key="7">
    <source>
        <dbReference type="EMBL" id="CUV13586.1"/>
    </source>
</evidence>
<dbReference type="InterPro" id="IPR036390">
    <property type="entry name" value="WH_DNA-bd_sf"/>
</dbReference>
<dbReference type="EMBL" id="LN899827">
    <property type="protein sequence ID" value="CUV47477.1"/>
    <property type="molecule type" value="Genomic_DNA"/>
</dbReference>
<evidence type="ECO:0000313" key="15">
    <source>
        <dbReference type="EMBL" id="CUV61639.1"/>
    </source>
</evidence>
<keyword evidence="16" id="KW-0614">Plasmid</keyword>
<dbReference type="AlphaFoldDB" id="A0A0K1ZTZ8"/>
<dbReference type="EMBL" id="LN899825">
    <property type="protein sequence ID" value="CUV33152.1"/>
    <property type="molecule type" value="Genomic_DNA"/>
</dbReference>
<keyword evidence="4" id="KW-0804">Transcription</keyword>
<dbReference type="SUPFAM" id="SSF53850">
    <property type="entry name" value="Periplasmic binding protein-like II"/>
    <property type="match status" value="1"/>
</dbReference>
<dbReference type="EMBL" id="LN899820">
    <property type="protein sequence ID" value="CUV58261.1"/>
    <property type="molecule type" value="Genomic_DNA"/>
</dbReference>
<evidence type="ECO:0000313" key="9">
    <source>
        <dbReference type="EMBL" id="CUV22648.1"/>
    </source>
</evidence>
<dbReference type="InterPro" id="IPR036388">
    <property type="entry name" value="WH-like_DNA-bd_sf"/>
</dbReference>
<dbReference type="EMBL" id="LN899821">
    <property type="protein sequence ID" value="CUV18283.1"/>
    <property type="molecule type" value="Genomic_DNA"/>
</dbReference>
<dbReference type="EMBL" id="CP039340">
    <property type="protein sequence ID" value="QCX51603.1"/>
    <property type="molecule type" value="Genomic_DNA"/>
</dbReference>
<evidence type="ECO:0000313" key="14">
    <source>
        <dbReference type="EMBL" id="CUV58261.1"/>
    </source>
</evidence>
<geneLocation type="plasmid" evidence="19">
    <name>puw386</name>
</geneLocation>
<dbReference type="EMBL" id="LN899823">
    <property type="protein sequence ID" value="CUV22648.1"/>
    <property type="molecule type" value="Genomic_DNA"/>
</dbReference>
<evidence type="ECO:0000313" key="10">
    <source>
        <dbReference type="EMBL" id="CUV31119.1"/>
    </source>
</evidence>
<evidence type="ECO:0000256" key="3">
    <source>
        <dbReference type="ARBA" id="ARBA00023125"/>
    </source>
</evidence>
<evidence type="ECO:0000313" key="19">
    <source>
        <dbReference type="Proteomes" id="UP000310553"/>
    </source>
</evidence>